<dbReference type="SUPFAM" id="SSF55103">
    <property type="entry name" value="FAD-linked oxidases, C-terminal domain"/>
    <property type="match status" value="1"/>
</dbReference>
<dbReference type="Gene3D" id="3.40.462.10">
    <property type="entry name" value="FAD-linked oxidases, C-terminal domain"/>
    <property type="match status" value="1"/>
</dbReference>
<keyword evidence="3" id="KW-0274">FAD</keyword>
<evidence type="ECO:0000256" key="4">
    <source>
        <dbReference type="ARBA" id="ARBA00023002"/>
    </source>
</evidence>
<dbReference type="Proteomes" id="UP000318405">
    <property type="component" value="Unassembled WGS sequence"/>
</dbReference>
<sequence length="508" mass="54389">MPSSDSITRYVAAVTELLGEASITLVDDVLDRYGEHTLPAPDTRPGAVAYPDSTAAVQTLVRLANEHGVALFPISNGQNIGLGTRSPVRPGQVVVDLGRRMNRILEIDETLGYCVLEPGVSFRALHDTLLERGSRLMMSPTAGPSQGSVLANALDKGGGSGAYADHFGMSCGVEVVLGNGDVIRTGDGSLAGDAHPNWHVSKYSFGPFLDGLFSQSNFGIVTRMGMWLMPRPPHIEPFFFTFPDDDDLGEVIELIRPLKQSNFVPTLIRATNDLYLLSSATSNPEYARTGGTRTLSDAGRAALRERYGLGAWTVSGAFYGASKAAVAPSVERVVRHFTASGKGRHISLDEAQEIAPLHIAINANTGVPTDSELKMLGWRPGGGVAWLSAGTPMVGSVAAEFQRAARRICTDHGLEYLLSNVCGPRFARGVHSILFNRENADECARADACYRQMATLFASNGVFVGRAPTLYQSFHAEQRMPEFNAACAAIKHALDPNGVIAPGKYGIE</sequence>
<feature type="domain" description="FAD-binding PCMH-type" evidence="5">
    <location>
        <begin position="41"/>
        <end position="231"/>
    </location>
</feature>
<dbReference type="InterPro" id="IPR016164">
    <property type="entry name" value="FAD-linked_Oxase-like_C"/>
</dbReference>
<evidence type="ECO:0000256" key="3">
    <source>
        <dbReference type="ARBA" id="ARBA00022827"/>
    </source>
</evidence>
<dbReference type="InterPro" id="IPR016166">
    <property type="entry name" value="FAD-bd_PCMH"/>
</dbReference>
<dbReference type="InterPro" id="IPR016169">
    <property type="entry name" value="FAD-bd_PCMH_sub2"/>
</dbReference>
<evidence type="ECO:0000313" key="7">
    <source>
        <dbReference type="Proteomes" id="UP000318405"/>
    </source>
</evidence>
<dbReference type="Pfam" id="PF01565">
    <property type="entry name" value="FAD_binding_4"/>
    <property type="match status" value="1"/>
</dbReference>
<protein>
    <submittedName>
        <fullName evidence="6">FAD-binding oxidoreductase</fullName>
    </submittedName>
</protein>
<dbReference type="GO" id="GO:1903457">
    <property type="term" value="P:lactate catabolic process"/>
    <property type="evidence" value="ECO:0007669"/>
    <property type="project" value="TreeGrafter"/>
</dbReference>
<evidence type="ECO:0000259" key="5">
    <source>
        <dbReference type="PROSITE" id="PS51387"/>
    </source>
</evidence>
<proteinExistence type="predicted"/>
<dbReference type="PROSITE" id="PS51387">
    <property type="entry name" value="FAD_PCMH"/>
    <property type="match status" value="1"/>
</dbReference>
<dbReference type="InterPro" id="IPR004113">
    <property type="entry name" value="FAD-bd_oxidored_4_C"/>
</dbReference>
<keyword evidence="4" id="KW-0560">Oxidoreductase</keyword>
<dbReference type="GO" id="GO:0004458">
    <property type="term" value="F:D-lactate dehydrogenase (cytochrome) activity"/>
    <property type="evidence" value="ECO:0007669"/>
    <property type="project" value="TreeGrafter"/>
</dbReference>
<dbReference type="AlphaFoldDB" id="A0A556APP0"/>
<comment type="cofactor">
    <cofactor evidence="1">
        <name>FAD</name>
        <dbReference type="ChEBI" id="CHEBI:57692"/>
    </cofactor>
</comment>
<dbReference type="InterPro" id="IPR036318">
    <property type="entry name" value="FAD-bd_PCMH-like_sf"/>
</dbReference>
<dbReference type="InterPro" id="IPR016170">
    <property type="entry name" value="Cytok_DH_C_sf"/>
</dbReference>
<reference evidence="6 7" key="1">
    <citation type="submission" date="2019-07" db="EMBL/GenBank/DDBJ databases">
        <title>Qingshengfaniella alkalisoli gen. nov., sp. nov., isolated from saline soil.</title>
        <authorList>
            <person name="Xu L."/>
            <person name="Huang X.-X."/>
            <person name="Sun J.-Q."/>
        </authorList>
    </citation>
    <scope>NUCLEOTIDE SEQUENCE [LARGE SCALE GENOMIC DNA]</scope>
    <source>
        <strain evidence="6 7">DSM 27279</strain>
    </source>
</reference>
<dbReference type="RefSeq" id="WP_143948479.1">
    <property type="nucleotide sequence ID" value="NZ_BAABMB010000001.1"/>
</dbReference>
<dbReference type="Gene3D" id="3.30.43.10">
    <property type="entry name" value="Uridine Diphospho-n-acetylenolpyruvylglucosamine Reductase, domain 2"/>
    <property type="match status" value="1"/>
</dbReference>
<keyword evidence="2" id="KW-0285">Flavoprotein</keyword>
<dbReference type="SUPFAM" id="SSF56176">
    <property type="entry name" value="FAD-binding/transporter-associated domain-like"/>
    <property type="match status" value="1"/>
</dbReference>
<organism evidence="6 7">
    <name type="scientific">Verticiella sediminum</name>
    <dbReference type="NCBI Taxonomy" id="1247510"/>
    <lineage>
        <taxon>Bacteria</taxon>
        <taxon>Pseudomonadati</taxon>
        <taxon>Pseudomonadota</taxon>
        <taxon>Betaproteobacteria</taxon>
        <taxon>Burkholderiales</taxon>
        <taxon>Alcaligenaceae</taxon>
        <taxon>Verticiella</taxon>
    </lineage>
</organism>
<keyword evidence="7" id="KW-1185">Reference proteome</keyword>
<name>A0A556APP0_9BURK</name>
<dbReference type="InterPro" id="IPR016171">
    <property type="entry name" value="Vanillyl_alc_oxidase_C-sub2"/>
</dbReference>
<dbReference type="OrthoDB" id="9811557at2"/>
<dbReference type="InterPro" id="IPR006094">
    <property type="entry name" value="Oxid_FAD_bind_N"/>
</dbReference>
<accession>A0A556APP0</accession>
<dbReference type="PANTHER" id="PTHR11748:SF114">
    <property type="entry name" value="ARYL-ALCOHOL OXIDASE VANILLYL-ALCOHOL OXIDASE (AFU_ORTHOLOGUE AFUA_3G09500)-RELATED"/>
    <property type="match status" value="1"/>
</dbReference>
<dbReference type="Gene3D" id="3.30.465.10">
    <property type="match status" value="1"/>
</dbReference>
<dbReference type="GO" id="GO:0008720">
    <property type="term" value="F:D-lactate dehydrogenase (NAD+) activity"/>
    <property type="evidence" value="ECO:0007669"/>
    <property type="project" value="TreeGrafter"/>
</dbReference>
<dbReference type="Pfam" id="PF02913">
    <property type="entry name" value="FAD-oxidase_C"/>
    <property type="match status" value="1"/>
</dbReference>
<dbReference type="InterPro" id="IPR016167">
    <property type="entry name" value="FAD-bd_PCMH_sub1"/>
</dbReference>
<dbReference type="EMBL" id="VLTJ01000023">
    <property type="protein sequence ID" value="TSH94833.1"/>
    <property type="molecule type" value="Genomic_DNA"/>
</dbReference>
<evidence type="ECO:0000256" key="2">
    <source>
        <dbReference type="ARBA" id="ARBA00022630"/>
    </source>
</evidence>
<evidence type="ECO:0000256" key="1">
    <source>
        <dbReference type="ARBA" id="ARBA00001974"/>
    </source>
</evidence>
<comment type="caution">
    <text evidence="6">The sequence shown here is derived from an EMBL/GenBank/DDBJ whole genome shotgun (WGS) entry which is preliminary data.</text>
</comment>
<evidence type="ECO:0000313" key="6">
    <source>
        <dbReference type="EMBL" id="TSH94833.1"/>
    </source>
</evidence>
<dbReference type="PANTHER" id="PTHR11748">
    <property type="entry name" value="D-LACTATE DEHYDROGENASE"/>
    <property type="match status" value="1"/>
</dbReference>
<dbReference type="Gene3D" id="1.10.45.10">
    <property type="entry name" value="Vanillyl-alcohol Oxidase, Chain A, domain 4"/>
    <property type="match status" value="1"/>
</dbReference>
<gene>
    <name evidence="6" type="ORF">FOZ76_11870</name>
</gene>
<dbReference type="GO" id="GO:0071949">
    <property type="term" value="F:FAD binding"/>
    <property type="evidence" value="ECO:0007669"/>
    <property type="project" value="InterPro"/>
</dbReference>